<keyword evidence="4 9" id="KW-0498">Mitosis</keyword>
<evidence type="ECO:0000259" key="12">
    <source>
        <dbReference type="Pfam" id="PF08234"/>
    </source>
</evidence>
<keyword evidence="14" id="KW-1185">Reference proteome</keyword>
<evidence type="ECO:0000256" key="11">
    <source>
        <dbReference type="SAM" id="MobiDB-lite"/>
    </source>
</evidence>
<keyword evidence="5 9" id="KW-0995">Kinetochore</keyword>
<feature type="region of interest" description="Disordered" evidence="11">
    <location>
        <begin position="1"/>
        <end position="46"/>
    </location>
</feature>
<evidence type="ECO:0000256" key="2">
    <source>
        <dbReference type="ARBA" id="ARBA00022454"/>
    </source>
</evidence>
<evidence type="ECO:0000256" key="7">
    <source>
        <dbReference type="ARBA" id="ARBA00023306"/>
    </source>
</evidence>
<evidence type="ECO:0000256" key="6">
    <source>
        <dbReference type="ARBA" id="ARBA00023054"/>
    </source>
</evidence>
<proteinExistence type="inferred from homology"/>
<evidence type="ECO:0000313" key="14">
    <source>
        <dbReference type="Proteomes" id="UP001212152"/>
    </source>
</evidence>
<feature type="domain" description="Chromosome segregation protein Spc25 C-terminal" evidence="12">
    <location>
        <begin position="205"/>
        <end position="278"/>
    </location>
</feature>
<comment type="subcellular location">
    <subcellularLocation>
        <location evidence="9">Nucleus</location>
    </subcellularLocation>
    <subcellularLocation>
        <location evidence="9">Chromosome</location>
        <location evidence="9">Centromere</location>
        <location evidence="9">Kinetochore</location>
    </subcellularLocation>
</comment>
<comment type="function">
    <text evidence="9">Acts as a component of the essential kinetochore-associated NDC80 complex, which is required for chromosome segregation and spindle checkpoint activity.</text>
</comment>
<dbReference type="EMBL" id="JADGJQ010000071">
    <property type="protein sequence ID" value="KAJ3173392.1"/>
    <property type="molecule type" value="Genomic_DNA"/>
</dbReference>
<accession>A0AAD5TDR2</accession>
<evidence type="ECO:0000256" key="9">
    <source>
        <dbReference type="RuleBase" id="RU367150"/>
    </source>
</evidence>
<reference evidence="13" key="1">
    <citation type="submission" date="2020-05" db="EMBL/GenBank/DDBJ databases">
        <title>Phylogenomic resolution of chytrid fungi.</title>
        <authorList>
            <person name="Stajich J.E."/>
            <person name="Amses K."/>
            <person name="Simmons R."/>
            <person name="Seto K."/>
            <person name="Myers J."/>
            <person name="Bonds A."/>
            <person name="Quandt C.A."/>
            <person name="Barry K."/>
            <person name="Liu P."/>
            <person name="Grigoriev I."/>
            <person name="Longcore J.E."/>
            <person name="James T.Y."/>
        </authorList>
    </citation>
    <scope>NUCLEOTIDE SEQUENCE</scope>
    <source>
        <strain evidence="13">JEL0379</strain>
    </source>
</reference>
<name>A0AAD5TDR2_9FUNG</name>
<dbReference type="GO" id="GO:0005634">
    <property type="term" value="C:nucleus"/>
    <property type="evidence" value="ECO:0007669"/>
    <property type="project" value="UniProtKB-SubCell"/>
</dbReference>
<evidence type="ECO:0000256" key="10">
    <source>
        <dbReference type="SAM" id="Coils"/>
    </source>
</evidence>
<keyword evidence="9" id="KW-0539">Nucleus</keyword>
<sequence>MATALSKSLARMSLAPLPTNTSGPASAVPQTPGPRGPASSSSNSVSVSAALDSSGNVQLANISARTAAFLASFDPWVADQRRRMAERKAEHGRQVNELRDKKRQLEKMIEDCQHKHTDLQRASQKDISEAAALQSEINVLQSDKHERDLAKEDLLDRVRDRRDELRRRREELHRRHADRLSRAGRRRPELECYQEKLAMTVNQNGDEALEFVFTHLNAADWTQQARFTIDVRRSAYRVTECEPPLANLNELVDYLNKTRGTRGSGGFYTFLKHMRAGFAKLAKGEP</sequence>
<dbReference type="PANTHER" id="PTHR14281:SF0">
    <property type="entry name" value="KINETOCHORE PROTEIN SPC25"/>
    <property type="match status" value="1"/>
</dbReference>
<keyword evidence="6 10" id="KW-0175">Coiled coil</keyword>
<gene>
    <name evidence="13" type="primary">SPC25</name>
    <name evidence="13" type="ORF">HDU87_007661</name>
</gene>
<dbReference type="InterPro" id="IPR045143">
    <property type="entry name" value="Spc25"/>
</dbReference>
<comment type="similarity">
    <text evidence="1 9">Belongs to the SPC25 family.</text>
</comment>
<dbReference type="CDD" id="cd23784">
    <property type="entry name" value="RWD_Spc25"/>
    <property type="match status" value="1"/>
</dbReference>
<dbReference type="InterPro" id="IPR013255">
    <property type="entry name" value="Spc25_C"/>
</dbReference>
<keyword evidence="2 9" id="KW-0158">Chromosome</keyword>
<dbReference type="GO" id="GO:0031262">
    <property type="term" value="C:Ndc80 complex"/>
    <property type="evidence" value="ECO:0007669"/>
    <property type="project" value="InterPro"/>
</dbReference>
<dbReference type="GO" id="GO:0007059">
    <property type="term" value="P:chromosome segregation"/>
    <property type="evidence" value="ECO:0007669"/>
    <property type="project" value="InterPro"/>
</dbReference>
<evidence type="ECO:0000256" key="5">
    <source>
        <dbReference type="ARBA" id="ARBA00022838"/>
    </source>
</evidence>
<evidence type="ECO:0000256" key="3">
    <source>
        <dbReference type="ARBA" id="ARBA00022618"/>
    </source>
</evidence>
<keyword evidence="8 9" id="KW-0137">Centromere</keyword>
<comment type="caution">
    <text evidence="13">The sequence shown here is derived from an EMBL/GenBank/DDBJ whole genome shotgun (WGS) entry which is preliminary data.</text>
</comment>
<dbReference type="GO" id="GO:0051301">
    <property type="term" value="P:cell division"/>
    <property type="evidence" value="ECO:0007669"/>
    <property type="project" value="UniProtKB-UniRule"/>
</dbReference>
<evidence type="ECO:0000313" key="13">
    <source>
        <dbReference type="EMBL" id="KAJ3173392.1"/>
    </source>
</evidence>
<dbReference type="Pfam" id="PF08234">
    <property type="entry name" value="Spindle_Spc25"/>
    <property type="match status" value="1"/>
</dbReference>
<keyword evidence="7 9" id="KW-0131">Cell cycle</keyword>
<evidence type="ECO:0000256" key="4">
    <source>
        <dbReference type="ARBA" id="ARBA00022776"/>
    </source>
</evidence>
<dbReference type="PANTHER" id="PTHR14281">
    <property type="entry name" value="KINETOCHORE PROTEIN SPC25-RELATED"/>
    <property type="match status" value="1"/>
</dbReference>
<keyword evidence="3 9" id="KW-0132">Cell division</keyword>
<dbReference type="AlphaFoldDB" id="A0AAD5TDR2"/>
<organism evidence="13 14">
    <name type="scientific">Geranomyces variabilis</name>
    <dbReference type="NCBI Taxonomy" id="109894"/>
    <lineage>
        <taxon>Eukaryota</taxon>
        <taxon>Fungi</taxon>
        <taxon>Fungi incertae sedis</taxon>
        <taxon>Chytridiomycota</taxon>
        <taxon>Chytridiomycota incertae sedis</taxon>
        <taxon>Chytridiomycetes</taxon>
        <taxon>Spizellomycetales</taxon>
        <taxon>Powellomycetaceae</taxon>
        <taxon>Geranomyces</taxon>
    </lineage>
</organism>
<dbReference type="Proteomes" id="UP001212152">
    <property type="component" value="Unassembled WGS sequence"/>
</dbReference>
<feature type="coiled-coil region" evidence="10">
    <location>
        <begin position="81"/>
        <end position="122"/>
    </location>
</feature>
<dbReference type="Gene3D" id="3.30.457.50">
    <property type="entry name" value="Chromosome segregation protein Spc25"/>
    <property type="match status" value="1"/>
</dbReference>
<protein>
    <recommendedName>
        <fullName evidence="9">Kinetochore protein SPC25</fullName>
    </recommendedName>
</protein>
<comment type="subunit">
    <text evidence="9">Component of the NDC80 complex.</text>
</comment>
<evidence type="ECO:0000256" key="1">
    <source>
        <dbReference type="ARBA" id="ARBA00006379"/>
    </source>
</evidence>
<evidence type="ECO:0000256" key="8">
    <source>
        <dbReference type="ARBA" id="ARBA00023328"/>
    </source>
</evidence>